<gene>
    <name evidence="8" type="primary">bla</name>
    <name evidence="8" type="ORF">ACFPCY_36610</name>
</gene>
<dbReference type="PANTHER" id="PTHR35333">
    <property type="entry name" value="BETA-LACTAMASE"/>
    <property type="match status" value="1"/>
</dbReference>
<dbReference type="PROSITE" id="PS00146">
    <property type="entry name" value="BETA_LACTAMASE_A"/>
    <property type="match status" value="1"/>
</dbReference>
<keyword evidence="9" id="KW-1185">Reference proteome</keyword>
<comment type="similarity">
    <text evidence="1 5">Belongs to the class-A beta-lactamase family.</text>
</comment>
<dbReference type="InterPro" id="IPR023650">
    <property type="entry name" value="Beta-lactam_class-A_AS"/>
</dbReference>
<feature type="domain" description="Beta-lactamase class A catalytic" evidence="7">
    <location>
        <begin position="62"/>
        <end position="274"/>
    </location>
</feature>
<dbReference type="NCBIfam" id="NF033103">
    <property type="entry name" value="bla_class_A"/>
    <property type="match status" value="1"/>
</dbReference>
<protein>
    <recommendedName>
        <fullName evidence="2 5">Beta-lactamase</fullName>
        <ecNumber evidence="2 5">3.5.2.6</ecNumber>
    </recommendedName>
</protein>
<proteinExistence type="inferred from homology"/>
<name>A0ABV9UB82_9ACTN</name>
<feature type="region of interest" description="Disordered" evidence="6">
    <location>
        <begin position="26"/>
        <end position="45"/>
    </location>
</feature>
<evidence type="ECO:0000313" key="8">
    <source>
        <dbReference type="EMBL" id="MFC4912870.1"/>
    </source>
</evidence>
<dbReference type="SUPFAM" id="SSF56601">
    <property type="entry name" value="beta-lactamase/transpeptidase-like"/>
    <property type="match status" value="1"/>
</dbReference>
<dbReference type="InterPro" id="IPR000871">
    <property type="entry name" value="Beta-lactam_class-A"/>
</dbReference>
<dbReference type="InterPro" id="IPR045155">
    <property type="entry name" value="Beta-lactam_cat"/>
</dbReference>
<evidence type="ECO:0000256" key="5">
    <source>
        <dbReference type="RuleBase" id="RU361140"/>
    </source>
</evidence>
<dbReference type="RefSeq" id="WP_378263229.1">
    <property type="nucleotide sequence ID" value="NZ_JBHSIT010000014.1"/>
</dbReference>
<evidence type="ECO:0000256" key="3">
    <source>
        <dbReference type="ARBA" id="ARBA00022801"/>
    </source>
</evidence>
<evidence type="ECO:0000256" key="2">
    <source>
        <dbReference type="ARBA" id="ARBA00012865"/>
    </source>
</evidence>
<organism evidence="8 9">
    <name type="scientific">Actinomadura gamaensis</name>
    <dbReference type="NCBI Taxonomy" id="1763541"/>
    <lineage>
        <taxon>Bacteria</taxon>
        <taxon>Bacillati</taxon>
        <taxon>Actinomycetota</taxon>
        <taxon>Actinomycetes</taxon>
        <taxon>Streptosporangiales</taxon>
        <taxon>Thermomonosporaceae</taxon>
        <taxon>Actinomadura</taxon>
    </lineage>
</organism>
<evidence type="ECO:0000256" key="4">
    <source>
        <dbReference type="ARBA" id="ARBA00023251"/>
    </source>
</evidence>
<dbReference type="Pfam" id="PF13354">
    <property type="entry name" value="Beta-lactamase2"/>
    <property type="match status" value="1"/>
</dbReference>
<evidence type="ECO:0000256" key="6">
    <source>
        <dbReference type="SAM" id="MobiDB-lite"/>
    </source>
</evidence>
<sequence>MAQGGVSRRALLTAAALFPLAGCGDRHRPLTTRPGPPRPSAPPDTAEFAALEKKYKARLGLFALSTANGATVAYRADERFAFCSTFKPLAAAAVLDRHPLSHLDDRVRINAADVNSISPITKGRIGGTMTVRELCDAAIRVSDGTAGNLLVRDIGGPAQLNAYLRRLGDGVTRMDNLEPELNRDRPGDPRDTTTPRAIAGNFQKLVLGNALPADKHDLLKDWLERARTGGTRIRAALPPGWKIAHKTGSGDYGRCNDVAVLWPENKPPIVLAVLSDREGYNTPMAEPLLAEAAKLALTHLT</sequence>
<dbReference type="PRINTS" id="PR00118">
    <property type="entry name" value="BLACTAMASEA"/>
</dbReference>
<dbReference type="EMBL" id="JBHSIT010000014">
    <property type="protein sequence ID" value="MFC4912870.1"/>
    <property type="molecule type" value="Genomic_DNA"/>
</dbReference>
<keyword evidence="4 5" id="KW-0046">Antibiotic resistance</keyword>
<dbReference type="GO" id="GO:0008800">
    <property type="term" value="F:beta-lactamase activity"/>
    <property type="evidence" value="ECO:0007669"/>
    <property type="project" value="UniProtKB-EC"/>
</dbReference>
<evidence type="ECO:0000256" key="1">
    <source>
        <dbReference type="ARBA" id="ARBA00009009"/>
    </source>
</evidence>
<accession>A0ABV9UB82</accession>
<comment type="catalytic activity">
    <reaction evidence="5">
        <text>a beta-lactam + H2O = a substituted beta-amino acid</text>
        <dbReference type="Rhea" id="RHEA:20401"/>
        <dbReference type="ChEBI" id="CHEBI:15377"/>
        <dbReference type="ChEBI" id="CHEBI:35627"/>
        <dbReference type="ChEBI" id="CHEBI:140347"/>
        <dbReference type="EC" id="3.5.2.6"/>
    </reaction>
</comment>
<evidence type="ECO:0000259" key="7">
    <source>
        <dbReference type="Pfam" id="PF13354"/>
    </source>
</evidence>
<reference evidence="9" key="1">
    <citation type="journal article" date="2019" name="Int. J. Syst. Evol. Microbiol.">
        <title>The Global Catalogue of Microorganisms (GCM) 10K type strain sequencing project: providing services to taxonomists for standard genome sequencing and annotation.</title>
        <authorList>
            <consortium name="The Broad Institute Genomics Platform"/>
            <consortium name="The Broad Institute Genome Sequencing Center for Infectious Disease"/>
            <person name="Wu L."/>
            <person name="Ma J."/>
        </authorList>
    </citation>
    <scope>NUCLEOTIDE SEQUENCE [LARGE SCALE GENOMIC DNA]</scope>
    <source>
        <strain evidence="9">KLKA75</strain>
    </source>
</reference>
<comment type="caution">
    <text evidence="8">The sequence shown here is derived from an EMBL/GenBank/DDBJ whole genome shotgun (WGS) entry which is preliminary data.</text>
</comment>
<feature type="compositionally biased region" description="Basic and acidic residues" evidence="6">
    <location>
        <begin position="180"/>
        <end position="193"/>
    </location>
</feature>
<dbReference type="PANTHER" id="PTHR35333:SF3">
    <property type="entry name" value="BETA-LACTAMASE-TYPE TRANSPEPTIDASE FOLD CONTAINING PROTEIN"/>
    <property type="match status" value="1"/>
</dbReference>
<dbReference type="Proteomes" id="UP001595872">
    <property type="component" value="Unassembled WGS sequence"/>
</dbReference>
<dbReference type="Gene3D" id="3.40.710.10">
    <property type="entry name" value="DD-peptidase/beta-lactamase superfamily"/>
    <property type="match status" value="1"/>
</dbReference>
<dbReference type="EC" id="3.5.2.6" evidence="2 5"/>
<dbReference type="InterPro" id="IPR012338">
    <property type="entry name" value="Beta-lactam/transpept-like"/>
</dbReference>
<keyword evidence="3 5" id="KW-0378">Hydrolase</keyword>
<feature type="region of interest" description="Disordered" evidence="6">
    <location>
        <begin position="176"/>
        <end position="196"/>
    </location>
</feature>
<evidence type="ECO:0000313" key="9">
    <source>
        <dbReference type="Proteomes" id="UP001595872"/>
    </source>
</evidence>